<sequence length="240" mass="27014">MSTQRPDNAPGQRKPKRRPSSARKQVYLTHEAHALMVPAADVLGLTASEYASAAVTYFAQRGLDPVKNQEREGIVIQDKISELERVVNSLGNRLFGWLTQHEKNTAGFLKGHEKTLFTYLQAMDQNIHEHLSGQEESLLLPMFQELVLNNIEALYGRRLGEQIMLKVLGRDLKEYPAKHREFNEKRDLDVAKRWNELIEKVVPTVGPSPISAQPTPWPERTRVVSEATSTASSSAPSSTF</sequence>
<organism evidence="2 3">
    <name type="scientific">Hymenobacter mucosus</name>
    <dbReference type="NCBI Taxonomy" id="1411120"/>
    <lineage>
        <taxon>Bacteria</taxon>
        <taxon>Pseudomonadati</taxon>
        <taxon>Bacteroidota</taxon>
        <taxon>Cytophagia</taxon>
        <taxon>Cytophagales</taxon>
        <taxon>Hymenobacteraceae</taxon>
        <taxon>Hymenobacter</taxon>
    </lineage>
</organism>
<evidence type="ECO:0000256" key="1">
    <source>
        <dbReference type="SAM" id="MobiDB-lite"/>
    </source>
</evidence>
<feature type="region of interest" description="Disordered" evidence="1">
    <location>
        <begin position="1"/>
        <end position="22"/>
    </location>
</feature>
<evidence type="ECO:0000313" key="3">
    <source>
        <dbReference type="Proteomes" id="UP000198310"/>
    </source>
</evidence>
<feature type="region of interest" description="Disordered" evidence="1">
    <location>
        <begin position="205"/>
        <end position="240"/>
    </location>
</feature>
<dbReference type="AlphaFoldDB" id="A0A239A3K2"/>
<proteinExistence type="predicted"/>
<dbReference type="Proteomes" id="UP000198310">
    <property type="component" value="Unassembled WGS sequence"/>
</dbReference>
<dbReference type="EMBL" id="FZNS01000010">
    <property type="protein sequence ID" value="SNR89604.1"/>
    <property type="molecule type" value="Genomic_DNA"/>
</dbReference>
<feature type="compositionally biased region" description="Low complexity" evidence="1">
    <location>
        <begin position="225"/>
        <end position="240"/>
    </location>
</feature>
<evidence type="ECO:0000313" key="2">
    <source>
        <dbReference type="EMBL" id="SNR89604.1"/>
    </source>
</evidence>
<reference evidence="3" key="1">
    <citation type="submission" date="2017-06" db="EMBL/GenBank/DDBJ databases">
        <authorList>
            <person name="Varghese N."/>
            <person name="Submissions S."/>
        </authorList>
    </citation>
    <scope>NUCLEOTIDE SEQUENCE [LARGE SCALE GENOMIC DNA]</scope>
    <source>
        <strain evidence="3">DSM 28041</strain>
    </source>
</reference>
<keyword evidence="3" id="KW-1185">Reference proteome</keyword>
<protein>
    <submittedName>
        <fullName evidence="2">Uncharacterized protein</fullName>
    </submittedName>
</protein>
<name>A0A239A3K2_9BACT</name>
<accession>A0A239A3K2</accession>
<gene>
    <name evidence="2" type="ORF">SAMN06269173_110139</name>
</gene>